<evidence type="ECO:0000256" key="7">
    <source>
        <dbReference type="ARBA" id="ARBA00023237"/>
    </source>
</evidence>
<feature type="signal peptide" evidence="11">
    <location>
        <begin position="1"/>
        <end position="23"/>
    </location>
</feature>
<comment type="subcellular location">
    <subcellularLocation>
        <location evidence="1 8">Cell outer membrane</location>
        <topology evidence="1 8">Multi-pass membrane protein</topology>
    </subcellularLocation>
</comment>
<keyword evidence="5 9" id="KW-0798">TonB box</keyword>
<evidence type="ECO:0000256" key="9">
    <source>
        <dbReference type="RuleBase" id="RU003357"/>
    </source>
</evidence>
<dbReference type="InterPro" id="IPR039426">
    <property type="entry name" value="TonB-dep_rcpt-like"/>
</dbReference>
<evidence type="ECO:0000256" key="10">
    <source>
        <dbReference type="SAM" id="MobiDB-lite"/>
    </source>
</evidence>
<comment type="caution">
    <text evidence="14">The sequence shown here is derived from an EMBL/GenBank/DDBJ whole genome shotgun (WGS) entry which is preliminary data.</text>
</comment>
<feature type="chain" id="PRO_5046494058" evidence="11">
    <location>
        <begin position="24"/>
        <end position="936"/>
    </location>
</feature>
<evidence type="ECO:0000313" key="15">
    <source>
        <dbReference type="Proteomes" id="UP000620046"/>
    </source>
</evidence>
<dbReference type="EMBL" id="BMJA01000003">
    <property type="protein sequence ID" value="GGA44335.1"/>
    <property type="molecule type" value="Genomic_DNA"/>
</dbReference>
<name>A0ABQ1GI67_9GAMM</name>
<protein>
    <submittedName>
        <fullName evidence="14">TonB-dependent receptor</fullName>
    </submittedName>
</protein>
<organism evidence="14 15">
    <name type="scientific">Dyella nitratireducens</name>
    <dbReference type="NCBI Taxonomy" id="1849580"/>
    <lineage>
        <taxon>Bacteria</taxon>
        <taxon>Pseudomonadati</taxon>
        <taxon>Pseudomonadota</taxon>
        <taxon>Gammaproteobacteria</taxon>
        <taxon>Lysobacterales</taxon>
        <taxon>Rhodanobacteraceae</taxon>
        <taxon>Dyella</taxon>
    </lineage>
</organism>
<dbReference type="InterPro" id="IPR037066">
    <property type="entry name" value="Plug_dom_sf"/>
</dbReference>
<evidence type="ECO:0000256" key="4">
    <source>
        <dbReference type="ARBA" id="ARBA00022692"/>
    </source>
</evidence>
<keyword evidence="6 8" id="KW-0472">Membrane</keyword>
<evidence type="ECO:0000259" key="12">
    <source>
        <dbReference type="Pfam" id="PF00593"/>
    </source>
</evidence>
<keyword evidence="7 8" id="KW-0998">Cell outer membrane</keyword>
<feature type="compositionally biased region" description="Low complexity" evidence="10">
    <location>
        <begin position="27"/>
        <end position="48"/>
    </location>
</feature>
<dbReference type="Gene3D" id="2.40.170.20">
    <property type="entry name" value="TonB-dependent receptor, beta-barrel domain"/>
    <property type="match status" value="1"/>
</dbReference>
<comment type="similarity">
    <text evidence="8 9">Belongs to the TonB-dependent receptor family.</text>
</comment>
<feature type="region of interest" description="Disordered" evidence="10">
    <location>
        <begin position="27"/>
        <end position="62"/>
    </location>
</feature>
<dbReference type="InterPro" id="IPR000531">
    <property type="entry name" value="Beta-barrel_TonB"/>
</dbReference>
<keyword evidence="14" id="KW-0675">Receptor</keyword>
<evidence type="ECO:0000256" key="8">
    <source>
        <dbReference type="PROSITE-ProRule" id="PRU01360"/>
    </source>
</evidence>
<dbReference type="InterPro" id="IPR012910">
    <property type="entry name" value="Plug_dom"/>
</dbReference>
<keyword evidence="3 8" id="KW-1134">Transmembrane beta strand</keyword>
<reference evidence="15" key="1">
    <citation type="journal article" date="2019" name="Int. J. Syst. Evol. Microbiol.">
        <title>The Global Catalogue of Microorganisms (GCM) 10K type strain sequencing project: providing services to taxonomists for standard genome sequencing and annotation.</title>
        <authorList>
            <consortium name="The Broad Institute Genomics Platform"/>
            <consortium name="The Broad Institute Genome Sequencing Center for Infectious Disease"/>
            <person name="Wu L."/>
            <person name="Ma J."/>
        </authorList>
    </citation>
    <scope>NUCLEOTIDE SEQUENCE [LARGE SCALE GENOMIC DNA]</scope>
    <source>
        <strain evidence="15">CGMCC 1.15439</strain>
    </source>
</reference>
<dbReference type="SUPFAM" id="SSF56935">
    <property type="entry name" value="Porins"/>
    <property type="match status" value="1"/>
</dbReference>
<evidence type="ECO:0000259" key="13">
    <source>
        <dbReference type="Pfam" id="PF07715"/>
    </source>
</evidence>
<gene>
    <name evidence="14" type="primary">btuB</name>
    <name evidence="14" type="ORF">GCM10010981_36860</name>
</gene>
<dbReference type="PROSITE" id="PS52016">
    <property type="entry name" value="TONB_DEPENDENT_REC_3"/>
    <property type="match status" value="1"/>
</dbReference>
<feature type="domain" description="TonB-dependent receptor-like beta-barrel" evidence="12">
    <location>
        <begin position="364"/>
        <end position="897"/>
    </location>
</feature>
<proteinExistence type="inferred from homology"/>
<dbReference type="PROSITE" id="PS51257">
    <property type="entry name" value="PROKAR_LIPOPROTEIN"/>
    <property type="match status" value="1"/>
</dbReference>
<sequence>MKTHWMCLCATSLLACSISQALAQQAALPPPQNSTSSTSSSSNTNSNSLNDQEQNKPRKLKSVQVTGSLIPQAQIEGPSPVTTITAKDIEKQGFVDTYDALRSLPVANGSVQDPQFTGGYTPAAKTISLFGLSPDFTLTLLNGRPMASYPLAYNGSLNITDISNIPVGLIDRIDVLTGGASSIYGSAAIAGVVNIVLKDHVEGTHVAFRYGDYSDGGGISKRLQISSGHTWGNLDVSGGVQLSKQNPIWGYQRSYIDSQDDDPDVLGRVNSRTFLRLNSSIDKYIDPGAATCAPLQGLYWGSTTYSYRPGLGYYCGSPKNVGYATLSNDETDANGLLQLRYHINDHTTVYADTLYSYSNPTYVGGSPFWNNTFYNQTSGQYEEWQRIFAPEEAGSDAGDQHVFTKTYNVSIGVRGELFDDWNYDAYYNRSQTDLVRKSRDFLANNGVDQYYLGPQLGTDANGYPIYAPNLNRLYQPITPALYNAFTAVDRAASTSWTQNETFTANTTSLFSLPAGDVGAALIAQTSNQRFSNASASPLAAEGYFRGIGGTTTAGGASSQFAFGGELQLPLFKQLTADVSARFDKYDYGGRGHGRPTYKLGLEYRPFDTLLLRASAATAFRAPDLFYLFSAHSSGYSTNTDYYKCRLAGYGPATYGQCPYNGLSILAVTSGNTNLMDITAKTYTAGFVWSTSDNRLSWSVDYDIIRVSNEVVTLSTDQILSEEADCRLGVSDNGQQAYNINSPTCQQVIAEVERYPASDPINANVIKQVNTYPINVASEYQTGIQSSVKYRLDTEGFGSFQFGLDYYDEFKHTYQEKAGDPTLNYLCCNNNDEFKSRVSGTITWNIGKWSSTIYGLRDGNTWNYAGTGPKIGPWITFNGSVGYKVTPKTTVSVTANNIFNKRPPMDSTNSGWPYFDVTDYSALGRSVYLDIGFDLGI</sequence>
<dbReference type="Pfam" id="PF00593">
    <property type="entry name" value="TonB_dep_Rec_b-barrel"/>
    <property type="match status" value="1"/>
</dbReference>
<dbReference type="RefSeq" id="WP_188796481.1">
    <property type="nucleotide sequence ID" value="NZ_BMJA01000003.1"/>
</dbReference>
<keyword evidence="11" id="KW-0732">Signal</keyword>
<evidence type="ECO:0000256" key="5">
    <source>
        <dbReference type="ARBA" id="ARBA00023077"/>
    </source>
</evidence>
<dbReference type="PANTHER" id="PTHR47234:SF1">
    <property type="entry name" value="TONB-DEPENDENT RECEPTOR"/>
    <property type="match status" value="1"/>
</dbReference>
<evidence type="ECO:0000256" key="2">
    <source>
        <dbReference type="ARBA" id="ARBA00022448"/>
    </source>
</evidence>
<accession>A0ABQ1GI67</accession>
<dbReference type="Proteomes" id="UP000620046">
    <property type="component" value="Unassembled WGS sequence"/>
</dbReference>
<evidence type="ECO:0000256" key="6">
    <source>
        <dbReference type="ARBA" id="ARBA00023136"/>
    </source>
</evidence>
<evidence type="ECO:0000256" key="3">
    <source>
        <dbReference type="ARBA" id="ARBA00022452"/>
    </source>
</evidence>
<keyword evidence="2 8" id="KW-0813">Transport</keyword>
<dbReference type="Gene3D" id="2.170.130.10">
    <property type="entry name" value="TonB-dependent receptor, plug domain"/>
    <property type="match status" value="1"/>
</dbReference>
<keyword evidence="15" id="KW-1185">Reference proteome</keyword>
<dbReference type="Pfam" id="PF07715">
    <property type="entry name" value="Plug"/>
    <property type="match status" value="1"/>
</dbReference>
<dbReference type="PANTHER" id="PTHR47234">
    <property type="match status" value="1"/>
</dbReference>
<evidence type="ECO:0000313" key="14">
    <source>
        <dbReference type="EMBL" id="GGA44335.1"/>
    </source>
</evidence>
<keyword evidence="4 8" id="KW-0812">Transmembrane</keyword>
<feature type="domain" description="TonB-dependent receptor plug" evidence="13">
    <location>
        <begin position="75"/>
        <end position="192"/>
    </location>
</feature>
<dbReference type="InterPro" id="IPR036942">
    <property type="entry name" value="Beta-barrel_TonB_sf"/>
</dbReference>
<evidence type="ECO:0000256" key="1">
    <source>
        <dbReference type="ARBA" id="ARBA00004571"/>
    </source>
</evidence>
<evidence type="ECO:0000256" key="11">
    <source>
        <dbReference type="SAM" id="SignalP"/>
    </source>
</evidence>